<evidence type="ECO:0008006" key="4">
    <source>
        <dbReference type="Google" id="ProtNLM"/>
    </source>
</evidence>
<dbReference type="VEuPathDB" id="PlasmoDB:PVX_019160"/>
<dbReference type="Proteomes" id="UP000305196">
    <property type="component" value="Unassembled WGS sequence"/>
</dbReference>
<dbReference type="VEuPathDB" id="PlasmoDB:PVW1_040032000"/>
<name>A0A1G4E1F9_PLAVI</name>
<evidence type="ECO:0000313" key="2">
    <source>
        <dbReference type="EMBL" id="SCA59784.1"/>
    </source>
</evidence>
<protein>
    <recommendedName>
        <fullName evidence="4">VIR protein</fullName>
    </recommendedName>
</protein>
<accession>A0A1G4E1F9</accession>
<evidence type="ECO:0000256" key="1">
    <source>
        <dbReference type="SAM" id="MobiDB-lite"/>
    </source>
</evidence>
<evidence type="ECO:0000313" key="3">
    <source>
        <dbReference type="Proteomes" id="UP000305196"/>
    </source>
</evidence>
<organism evidence="2 3">
    <name type="scientific">Plasmodium vivax</name>
    <name type="common">malaria parasite P. vivax</name>
    <dbReference type="NCBI Taxonomy" id="5855"/>
    <lineage>
        <taxon>Eukaryota</taxon>
        <taxon>Sar</taxon>
        <taxon>Alveolata</taxon>
        <taxon>Apicomplexa</taxon>
        <taxon>Aconoidasida</taxon>
        <taxon>Haemosporida</taxon>
        <taxon>Plasmodiidae</taxon>
        <taxon>Plasmodium</taxon>
        <taxon>Plasmodium (Plasmodium)</taxon>
    </lineage>
</organism>
<feature type="region of interest" description="Disordered" evidence="1">
    <location>
        <begin position="242"/>
        <end position="288"/>
    </location>
</feature>
<feature type="compositionally biased region" description="Basic and acidic residues" evidence="1">
    <location>
        <begin position="249"/>
        <end position="259"/>
    </location>
</feature>
<dbReference type="AlphaFoldDB" id="A0A1G4E1F9"/>
<dbReference type="VEuPathDB" id="PlasmoDB:PVP01_0008390"/>
<gene>
    <name evidence="2" type="ORF">PVC01_000020800</name>
</gene>
<dbReference type="VEuPathDB" id="PlasmoDB:PVPAM_020026700"/>
<sequence>MSYEDYIKDSKLNVLISKMKDINHNHCCEQSERYLNSVDHTKKGELKNIGCSVECGYHYLTVFNDKRLTDLCMYLNLWLDEQKSTHINGIFVITEAEWNLIEKLWNDLYHKQHSNRKCERQPEKKNIFEYSKRKELMTYCINRDYFKSLFQSTTGSLDFKLRKCNGFSDYTSKYYDKLIKGIDCIDRKSDSMRYKYHISDDCTLYDIPKTFPICEAHTPTIIYDDNSKANIICKTTAEVGSATPVSAENHAEPTQREGAPDNLPETADNHGEHSEIPNGPVKLPDGADDSAKLVSKKEKLRETTNKHLAQQWLQRTSEYMDPNSENAHYNFPYHNIQNEFPHNR</sequence>
<proteinExistence type="predicted"/>
<reference evidence="2 3" key="1">
    <citation type="submission" date="2016-07" db="EMBL/GenBank/DDBJ databases">
        <authorList>
            <consortium name="Pathogen Informatics"/>
        </authorList>
    </citation>
    <scope>NUCLEOTIDE SEQUENCE [LARGE SCALE GENOMIC DNA]</scope>
</reference>
<dbReference type="EMBL" id="FLYI01000033">
    <property type="protein sequence ID" value="SCA59784.1"/>
    <property type="molecule type" value="Genomic_DNA"/>
</dbReference>